<feature type="chain" id="PRO_5045739991" evidence="2">
    <location>
        <begin position="25"/>
        <end position="324"/>
    </location>
</feature>
<evidence type="ECO:0000313" key="4">
    <source>
        <dbReference type="Proteomes" id="UP001058271"/>
    </source>
</evidence>
<organism evidence="3 4">
    <name type="scientific">Dactylosporangium roseum</name>
    <dbReference type="NCBI Taxonomy" id="47989"/>
    <lineage>
        <taxon>Bacteria</taxon>
        <taxon>Bacillati</taxon>
        <taxon>Actinomycetota</taxon>
        <taxon>Actinomycetes</taxon>
        <taxon>Micromonosporales</taxon>
        <taxon>Micromonosporaceae</taxon>
        <taxon>Dactylosporangium</taxon>
    </lineage>
</organism>
<dbReference type="NCBIfam" id="TIGR02122">
    <property type="entry name" value="TRAP_TAXI"/>
    <property type="match status" value="1"/>
</dbReference>
<keyword evidence="2" id="KW-0732">Signal</keyword>
<evidence type="ECO:0000256" key="2">
    <source>
        <dbReference type="SAM" id="SignalP"/>
    </source>
</evidence>
<proteinExistence type="predicted"/>
<dbReference type="Proteomes" id="UP001058271">
    <property type="component" value="Chromosome"/>
</dbReference>
<accession>A0ABY5Z657</accession>
<dbReference type="PANTHER" id="PTHR42941:SF1">
    <property type="entry name" value="SLL1037 PROTEIN"/>
    <property type="match status" value="1"/>
</dbReference>
<keyword evidence="4" id="KW-1185">Reference proteome</keyword>
<feature type="signal peptide" evidence="2">
    <location>
        <begin position="1"/>
        <end position="24"/>
    </location>
</feature>
<dbReference type="CDD" id="cd13569">
    <property type="entry name" value="PBP2_TAXI_TRAP_like_1"/>
    <property type="match status" value="1"/>
</dbReference>
<evidence type="ECO:0000313" key="3">
    <source>
        <dbReference type="EMBL" id="UWZ36538.1"/>
    </source>
</evidence>
<gene>
    <name evidence="3" type="ORF">Drose_36930</name>
</gene>
<dbReference type="EMBL" id="CP073721">
    <property type="protein sequence ID" value="UWZ36538.1"/>
    <property type="molecule type" value="Genomic_DNA"/>
</dbReference>
<dbReference type="RefSeq" id="WP_343871492.1">
    <property type="nucleotide sequence ID" value="NZ_BAAABS010000087.1"/>
</dbReference>
<dbReference type="PROSITE" id="PS51257">
    <property type="entry name" value="PROKAR_LIPOPROTEIN"/>
    <property type="match status" value="1"/>
</dbReference>
<reference evidence="3" key="1">
    <citation type="submission" date="2021-04" db="EMBL/GenBank/DDBJ databases">
        <title>Biosynthetic gene clusters of Dactylosporangioum roseum.</title>
        <authorList>
            <person name="Hartkoorn R.C."/>
            <person name="Beaudoing E."/>
            <person name="Hot D."/>
            <person name="Moureu S."/>
        </authorList>
    </citation>
    <scope>NUCLEOTIDE SEQUENCE</scope>
    <source>
        <strain evidence="3">NRRL B-16295</strain>
    </source>
</reference>
<sequence length="324" mass="34046">MRLRSKIFAAVLAGALLLAGCASVPQRPGAGLWHGGRIYIATGNTTGVFYTLGGGYADLITKYVPGYEARAEPTGASGENLQRVAVGDMDVALTLADTAADAYTGKGPFEGRPQKVVALARVYKSYIHLVVRNTSKITNFTGLRGKRISTGSAGSGIDIAAGRLLFAGGINPDTEIVRQRLSLPETTKGMLAGTTDAMFFAGGLPTPGITDLLANAPGQFSILPLGELQQALTYRYGAVYGVAKLPKAAYNTPTDVDTIVVGNLIVVSPDMPEQLAHDLTKILFEHQTELARVHPEGGNYDKATAPNTDPVPLHPGAARYYSSG</sequence>
<dbReference type="Pfam" id="PF16868">
    <property type="entry name" value="NMT1_3"/>
    <property type="match status" value="1"/>
</dbReference>
<feature type="region of interest" description="Disordered" evidence="1">
    <location>
        <begin position="296"/>
        <end position="315"/>
    </location>
</feature>
<name>A0ABY5Z657_9ACTN</name>
<dbReference type="PANTHER" id="PTHR42941">
    <property type="entry name" value="SLL1037 PROTEIN"/>
    <property type="match status" value="1"/>
</dbReference>
<protein>
    <submittedName>
        <fullName evidence="3">TAXI family TRAP transporter solute-binding subunit</fullName>
    </submittedName>
</protein>
<dbReference type="InterPro" id="IPR011852">
    <property type="entry name" value="TRAP_TAXI"/>
</dbReference>
<dbReference type="Gene3D" id="3.40.190.10">
    <property type="entry name" value="Periplasmic binding protein-like II"/>
    <property type="match status" value="2"/>
</dbReference>
<evidence type="ECO:0000256" key="1">
    <source>
        <dbReference type="SAM" id="MobiDB-lite"/>
    </source>
</evidence>
<dbReference type="SUPFAM" id="SSF53850">
    <property type="entry name" value="Periplasmic binding protein-like II"/>
    <property type="match status" value="1"/>
</dbReference>